<sequence>MSTPRKSGSIAPRKTSSAFAGPSASGPLTRERIAEDLAAFDRAGGKIETLGNTPLRGKVESPKPSGRGGKPAVAERTPEKT</sequence>
<dbReference type="RefSeq" id="WP_054666509.1">
    <property type="nucleotide sequence ID" value="NZ_CP043570.1"/>
</dbReference>
<evidence type="ECO:0000256" key="1">
    <source>
        <dbReference type="SAM" id="MobiDB-lite"/>
    </source>
</evidence>
<organism evidence="2 3">
    <name type="scientific">Stenotrophomonas acidaminiphila</name>
    <dbReference type="NCBI Taxonomy" id="128780"/>
    <lineage>
        <taxon>Bacteria</taxon>
        <taxon>Pseudomonadati</taxon>
        <taxon>Pseudomonadota</taxon>
        <taxon>Gammaproteobacteria</taxon>
        <taxon>Lysobacterales</taxon>
        <taxon>Lysobacteraceae</taxon>
        <taxon>Stenotrophomonas</taxon>
    </lineage>
</organism>
<feature type="region of interest" description="Disordered" evidence="1">
    <location>
        <begin position="45"/>
        <end position="81"/>
    </location>
</feature>
<dbReference type="Proteomes" id="UP000061010">
    <property type="component" value="Chromosome"/>
</dbReference>
<protein>
    <submittedName>
        <fullName evidence="2">Uncharacterized protein</fullName>
    </submittedName>
</protein>
<gene>
    <name evidence="2" type="ORF">AOT14_22850</name>
</gene>
<dbReference type="KEGG" id="sacz:AOT14_22850"/>
<name>A0A0S1B0R3_9GAMM</name>
<dbReference type="AlphaFoldDB" id="A0A0S1B0R3"/>
<reference evidence="2 3" key="1">
    <citation type="journal article" date="2015" name="Genome Announc.">
        <title>Complete Genome Sequencing of Stenotrophomonas acidaminiphila ZAC14D2_NAIMI4_2, a Multidrug-Resistant Strain Isolated from Sediments of a Polluted River in Mexico, Uncovers New Antibiotic Resistance Genes and a Novel Class-II Lasso Peptide Biosynthesis Gene Cluster.</title>
        <authorList>
            <person name="Vinuesa P."/>
            <person name="Ochoa-Sanchez L.E."/>
        </authorList>
    </citation>
    <scope>NUCLEOTIDE SEQUENCE [LARGE SCALE GENOMIC DNA]</scope>
    <source>
        <strain evidence="2 3">ZAC14D2_NAIMI4_2</strain>
    </source>
</reference>
<feature type="compositionally biased region" description="Low complexity" evidence="1">
    <location>
        <begin position="16"/>
        <end position="27"/>
    </location>
</feature>
<keyword evidence="3" id="KW-1185">Reference proteome</keyword>
<feature type="region of interest" description="Disordered" evidence="1">
    <location>
        <begin position="1"/>
        <end position="29"/>
    </location>
</feature>
<evidence type="ECO:0000313" key="3">
    <source>
        <dbReference type="Proteomes" id="UP000061010"/>
    </source>
</evidence>
<dbReference type="OrthoDB" id="6028411at2"/>
<evidence type="ECO:0000313" key="2">
    <source>
        <dbReference type="EMBL" id="ALJ28655.1"/>
    </source>
</evidence>
<dbReference type="EMBL" id="CP012900">
    <property type="protein sequence ID" value="ALJ28655.1"/>
    <property type="molecule type" value="Genomic_DNA"/>
</dbReference>
<accession>A0A0S1B0R3</accession>
<proteinExistence type="predicted"/>
<dbReference type="PATRIC" id="fig|128780.6.peg.2299"/>